<dbReference type="PANTHER" id="PTHR45436:SF1">
    <property type="entry name" value="SENSOR PROTEIN QSEC"/>
    <property type="match status" value="1"/>
</dbReference>
<keyword evidence="7 12" id="KW-0418">Kinase</keyword>
<dbReference type="CDD" id="cd00082">
    <property type="entry name" value="HisKA"/>
    <property type="match status" value="1"/>
</dbReference>
<keyword evidence="8 10" id="KW-1133">Transmembrane helix</keyword>
<feature type="transmembrane region" description="Helical" evidence="10">
    <location>
        <begin position="12"/>
        <end position="34"/>
    </location>
</feature>
<reference evidence="12" key="2">
    <citation type="submission" date="2020-09" db="EMBL/GenBank/DDBJ databases">
        <authorList>
            <person name="Sun Q."/>
            <person name="Zhou Y."/>
        </authorList>
    </citation>
    <scope>NUCLEOTIDE SEQUENCE</scope>
    <source>
        <strain evidence="12">CGMCC 1.15320</strain>
    </source>
</reference>
<name>A0A916RSH9_9HYPH</name>
<keyword evidence="4" id="KW-0597">Phosphoprotein</keyword>
<dbReference type="Gene3D" id="3.30.565.10">
    <property type="entry name" value="Histidine kinase-like ATPase, C-terminal domain"/>
    <property type="match status" value="1"/>
</dbReference>
<keyword evidence="6 10" id="KW-0812">Transmembrane</keyword>
<dbReference type="PRINTS" id="PR00344">
    <property type="entry name" value="BCTRLSENSOR"/>
</dbReference>
<keyword evidence="5" id="KW-0808">Transferase</keyword>
<evidence type="ECO:0000313" key="13">
    <source>
        <dbReference type="Proteomes" id="UP000636264"/>
    </source>
</evidence>
<dbReference type="InterPro" id="IPR050428">
    <property type="entry name" value="TCS_sensor_his_kinase"/>
</dbReference>
<dbReference type="CDD" id="cd00075">
    <property type="entry name" value="HATPase"/>
    <property type="match status" value="1"/>
</dbReference>
<dbReference type="SUPFAM" id="SSF47384">
    <property type="entry name" value="Homodimeric domain of signal transducing histidine kinase"/>
    <property type="match status" value="1"/>
</dbReference>
<evidence type="ECO:0000256" key="7">
    <source>
        <dbReference type="ARBA" id="ARBA00022777"/>
    </source>
</evidence>
<evidence type="ECO:0000256" key="6">
    <source>
        <dbReference type="ARBA" id="ARBA00022692"/>
    </source>
</evidence>
<proteinExistence type="predicted"/>
<dbReference type="EC" id="2.7.13.3" evidence="3"/>
<feature type="domain" description="Histidine kinase" evidence="11">
    <location>
        <begin position="245"/>
        <end position="457"/>
    </location>
</feature>
<comment type="catalytic activity">
    <reaction evidence="1">
        <text>ATP + protein L-histidine = ADP + protein N-phospho-L-histidine.</text>
        <dbReference type="EC" id="2.7.13.3"/>
    </reaction>
</comment>
<evidence type="ECO:0000256" key="9">
    <source>
        <dbReference type="ARBA" id="ARBA00023136"/>
    </source>
</evidence>
<dbReference type="Pfam" id="PF00512">
    <property type="entry name" value="HisKA"/>
    <property type="match status" value="1"/>
</dbReference>
<evidence type="ECO:0000256" key="10">
    <source>
        <dbReference type="SAM" id="Phobius"/>
    </source>
</evidence>
<dbReference type="Gene3D" id="1.10.287.130">
    <property type="match status" value="1"/>
</dbReference>
<evidence type="ECO:0000256" key="3">
    <source>
        <dbReference type="ARBA" id="ARBA00012438"/>
    </source>
</evidence>
<dbReference type="Pfam" id="PF08521">
    <property type="entry name" value="2CSK_N"/>
    <property type="match status" value="1"/>
</dbReference>
<dbReference type="EMBL" id="BMIF01000006">
    <property type="protein sequence ID" value="GGA68294.1"/>
    <property type="molecule type" value="Genomic_DNA"/>
</dbReference>
<dbReference type="InterPro" id="IPR004358">
    <property type="entry name" value="Sig_transdc_His_kin-like_C"/>
</dbReference>
<keyword evidence="13" id="KW-1185">Reference proteome</keyword>
<comment type="subcellular location">
    <subcellularLocation>
        <location evidence="2">Membrane</location>
    </subcellularLocation>
</comment>
<dbReference type="SMART" id="SM00387">
    <property type="entry name" value="HATPase_c"/>
    <property type="match status" value="1"/>
</dbReference>
<evidence type="ECO:0000256" key="4">
    <source>
        <dbReference type="ARBA" id="ARBA00022553"/>
    </source>
</evidence>
<dbReference type="InterPro" id="IPR005467">
    <property type="entry name" value="His_kinase_dom"/>
</dbReference>
<dbReference type="Proteomes" id="UP000636264">
    <property type="component" value="Unassembled WGS sequence"/>
</dbReference>
<protein>
    <recommendedName>
        <fullName evidence="3">histidine kinase</fullName>
        <ecNumber evidence="3">2.7.13.3</ecNumber>
    </recommendedName>
</protein>
<reference evidence="12" key="1">
    <citation type="journal article" date="2014" name="Int. J. Syst. Evol. Microbiol.">
        <title>Complete genome sequence of Corynebacterium casei LMG S-19264T (=DSM 44701T), isolated from a smear-ripened cheese.</title>
        <authorList>
            <consortium name="US DOE Joint Genome Institute (JGI-PGF)"/>
            <person name="Walter F."/>
            <person name="Albersmeier A."/>
            <person name="Kalinowski J."/>
            <person name="Ruckert C."/>
        </authorList>
    </citation>
    <scope>NUCLEOTIDE SEQUENCE</scope>
    <source>
        <strain evidence="12">CGMCC 1.15320</strain>
    </source>
</reference>
<feature type="transmembrane region" description="Helical" evidence="10">
    <location>
        <begin position="162"/>
        <end position="185"/>
    </location>
</feature>
<dbReference type="RefSeq" id="WP_188721168.1">
    <property type="nucleotide sequence ID" value="NZ_BMIF01000006.1"/>
</dbReference>
<dbReference type="SMART" id="SM00388">
    <property type="entry name" value="HisKA"/>
    <property type="match status" value="1"/>
</dbReference>
<evidence type="ECO:0000313" key="12">
    <source>
        <dbReference type="EMBL" id="GGA68294.1"/>
    </source>
</evidence>
<evidence type="ECO:0000256" key="1">
    <source>
        <dbReference type="ARBA" id="ARBA00000085"/>
    </source>
</evidence>
<evidence type="ECO:0000256" key="8">
    <source>
        <dbReference type="ARBA" id="ARBA00022989"/>
    </source>
</evidence>
<gene>
    <name evidence="12" type="primary">tctE</name>
    <name evidence="12" type="ORF">GCM10011385_22640</name>
</gene>
<dbReference type="InterPro" id="IPR003594">
    <property type="entry name" value="HATPase_dom"/>
</dbReference>
<dbReference type="InterPro" id="IPR036890">
    <property type="entry name" value="HATPase_C_sf"/>
</dbReference>
<dbReference type="GO" id="GO:0000155">
    <property type="term" value="F:phosphorelay sensor kinase activity"/>
    <property type="evidence" value="ECO:0007669"/>
    <property type="project" value="InterPro"/>
</dbReference>
<dbReference type="Pfam" id="PF02518">
    <property type="entry name" value="HATPase_c"/>
    <property type="match status" value="1"/>
</dbReference>
<comment type="caution">
    <text evidence="12">The sequence shown here is derived from an EMBL/GenBank/DDBJ whole genome shotgun (WGS) entry which is preliminary data.</text>
</comment>
<dbReference type="InterPro" id="IPR003661">
    <property type="entry name" value="HisK_dim/P_dom"/>
</dbReference>
<dbReference type="InterPro" id="IPR036097">
    <property type="entry name" value="HisK_dim/P_sf"/>
</dbReference>
<sequence length="464" mass="49867">MSPDYSIQRRLLVSGAALLVLVSGIVFLTVRWYAHTAAEEAFDRVLGAAALSIADTVSIEDGEATVDLPHAAFAILGTSRLNRIFYRIVAPNGSLITGSPTLGLEIPPGNGPGLRFFSSSYRGDPVRIAAVARYHADAGEGGWIDILVAETREARDQLGLRLTMSATVPALSLAVLAFLLIWLAMRKAFEPLRTVETELRLRAVSDLRPIEGPVPREVTALVSALNDFMSRLNSVLLGLKDMTADAAHQLRTPLTAIRALSELALDGASHGRQKEIIRRIHSNSVSASVLANKILSEATTLHSLETRVHETVDMRDVIGNAIRRVQAEGPHLQENISFVLNLPEHPVIIHAEPVGLAEMVFNLVENAITHAPGEIELGLNAGGESILFHVRDKGPGIPEEKLGLVFERFERANASKPGSGLGLSIARNVATAMGGSISIRNREQGGTEVTLQLPRPVEGRGMSA</sequence>
<accession>A0A916RSH9</accession>
<dbReference type="GO" id="GO:0005886">
    <property type="term" value="C:plasma membrane"/>
    <property type="evidence" value="ECO:0007669"/>
    <property type="project" value="TreeGrafter"/>
</dbReference>
<dbReference type="SUPFAM" id="SSF55874">
    <property type="entry name" value="ATPase domain of HSP90 chaperone/DNA topoisomerase II/histidine kinase"/>
    <property type="match status" value="1"/>
</dbReference>
<evidence type="ECO:0000256" key="5">
    <source>
        <dbReference type="ARBA" id="ARBA00022679"/>
    </source>
</evidence>
<dbReference type="AlphaFoldDB" id="A0A916RSH9"/>
<dbReference type="InterPro" id="IPR013727">
    <property type="entry name" value="2CSK_N"/>
</dbReference>
<dbReference type="PROSITE" id="PS50109">
    <property type="entry name" value="HIS_KIN"/>
    <property type="match status" value="1"/>
</dbReference>
<evidence type="ECO:0000259" key="11">
    <source>
        <dbReference type="PROSITE" id="PS50109"/>
    </source>
</evidence>
<evidence type="ECO:0000256" key="2">
    <source>
        <dbReference type="ARBA" id="ARBA00004370"/>
    </source>
</evidence>
<dbReference type="PANTHER" id="PTHR45436">
    <property type="entry name" value="SENSOR HISTIDINE KINASE YKOH"/>
    <property type="match status" value="1"/>
</dbReference>
<organism evidence="12 13">
    <name type="scientific">Nitratireductor aestuarii</name>
    <dbReference type="NCBI Taxonomy" id="1735103"/>
    <lineage>
        <taxon>Bacteria</taxon>
        <taxon>Pseudomonadati</taxon>
        <taxon>Pseudomonadota</taxon>
        <taxon>Alphaproteobacteria</taxon>
        <taxon>Hyphomicrobiales</taxon>
        <taxon>Phyllobacteriaceae</taxon>
        <taxon>Nitratireductor</taxon>
    </lineage>
</organism>
<keyword evidence="9 10" id="KW-0472">Membrane</keyword>